<dbReference type="EMBL" id="CZCS02000191">
    <property type="protein sequence ID" value="VXD20194.1"/>
    <property type="molecule type" value="Genomic_DNA"/>
</dbReference>
<gene>
    <name evidence="1" type="ORF">PL9631_500064</name>
</gene>
<dbReference type="AlphaFoldDB" id="A0A7Z9BQL5"/>
<dbReference type="Proteomes" id="UP000182190">
    <property type="component" value="Unassembled WGS sequence"/>
</dbReference>
<sequence>MVHPWVRELHQESVRFRSLYLRQFEPTIDSRTQLIMDTDAEYKVLSMIAAPLEMFFELTISGNLYLYTELQPCESCNSIINQFKDKFPNITVELFWELPYPP</sequence>
<proteinExistence type="predicted"/>
<name>A0A7Z9BQL5_9CYAN</name>
<keyword evidence="2" id="KW-1185">Reference proteome</keyword>
<evidence type="ECO:0000313" key="1">
    <source>
        <dbReference type="EMBL" id="VXD20194.1"/>
    </source>
</evidence>
<comment type="caution">
    <text evidence="1">The sequence shown here is derived from an EMBL/GenBank/DDBJ whole genome shotgun (WGS) entry which is preliminary data.</text>
</comment>
<protein>
    <submittedName>
        <fullName evidence="1">Uncharacterized protein</fullName>
    </submittedName>
</protein>
<reference evidence="1" key="1">
    <citation type="submission" date="2019-10" db="EMBL/GenBank/DDBJ databases">
        <authorList>
            <consortium name="Genoscope - CEA"/>
            <person name="William W."/>
        </authorList>
    </citation>
    <scope>NUCLEOTIDE SEQUENCE [LARGE SCALE GENOMIC DNA]</scope>
    <source>
        <strain evidence="1">BBR_PRJEB10994</strain>
    </source>
</reference>
<dbReference type="InterPro" id="IPR032721">
    <property type="entry name" value="Toxin-deaminase"/>
</dbReference>
<evidence type="ECO:0000313" key="2">
    <source>
        <dbReference type="Proteomes" id="UP000182190"/>
    </source>
</evidence>
<dbReference type="Pfam" id="PF14424">
    <property type="entry name" value="Toxin-deaminase"/>
    <property type="match status" value="1"/>
</dbReference>
<accession>A0A7Z9BQL5</accession>
<organism evidence="1 2">
    <name type="scientific">Planktothrix paucivesiculata PCC 9631</name>
    <dbReference type="NCBI Taxonomy" id="671071"/>
    <lineage>
        <taxon>Bacteria</taxon>
        <taxon>Bacillati</taxon>
        <taxon>Cyanobacteriota</taxon>
        <taxon>Cyanophyceae</taxon>
        <taxon>Oscillatoriophycideae</taxon>
        <taxon>Oscillatoriales</taxon>
        <taxon>Microcoleaceae</taxon>
        <taxon>Planktothrix</taxon>
    </lineage>
</organism>